<dbReference type="GO" id="GO:0005829">
    <property type="term" value="C:cytosol"/>
    <property type="evidence" value="ECO:0007669"/>
    <property type="project" value="TreeGrafter"/>
</dbReference>
<evidence type="ECO:0000256" key="1">
    <source>
        <dbReference type="ARBA" id="ARBA00008861"/>
    </source>
</evidence>
<feature type="domain" description="Gamma-glutamylcyclotransferase AIG2-like" evidence="4">
    <location>
        <begin position="6"/>
        <end position="140"/>
    </location>
</feature>
<organism evidence="5 6">
    <name type="scientific">Potamilus streckersoni</name>
    <dbReference type="NCBI Taxonomy" id="2493646"/>
    <lineage>
        <taxon>Eukaryota</taxon>
        <taxon>Metazoa</taxon>
        <taxon>Spiralia</taxon>
        <taxon>Lophotrochozoa</taxon>
        <taxon>Mollusca</taxon>
        <taxon>Bivalvia</taxon>
        <taxon>Autobranchia</taxon>
        <taxon>Heteroconchia</taxon>
        <taxon>Palaeoheterodonta</taxon>
        <taxon>Unionida</taxon>
        <taxon>Unionoidea</taxon>
        <taxon>Unionidae</taxon>
        <taxon>Ambleminae</taxon>
        <taxon>Lampsilini</taxon>
        <taxon>Potamilus</taxon>
    </lineage>
</organism>
<evidence type="ECO:0000259" key="4">
    <source>
        <dbReference type="Pfam" id="PF06094"/>
    </source>
</evidence>
<dbReference type="SUPFAM" id="SSF110857">
    <property type="entry name" value="Gamma-glutamyl cyclotransferase-like"/>
    <property type="match status" value="1"/>
</dbReference>
<dbReference type="Gene3D" id="3.10.490.10">
    <property type="entry name" value="Gamma-glutamyl cyclotransferase-like"/>
    <property type="match status" value="1"/>
</dbReference>
<protein>
    <recommendedName>
        <fullName evidence="3">Gamma-glutamylcyclotransferase family protein</fullName>
    </recommendedName>
</protein>
<gene>
    <name evidence="5" type="ORF">CHS0354_019671</name>
</gene>
<dbReference type="Proteomes" id="UP001195483">
    <property type="component" value="Unassembled WGS sequence"/>
</dbReference>
<keyword evidence="6" id="KW-1185">Reference proteome</keyword>
<dbReference type="Pfam" id="PF06094">
    <property type="entry name" value="GGACT"/>
    <property type="match status" value="1"/>
</dbReference>
<name>A0AAE0T907_9BIVA</name>
<evidence type="ECO:0000313" key="5">
    <source>
        <dbReference type="EMBL" id="KAK3605990.1"/>
    </source>
</evidence>
<reference evidence="5" key="1">
    <citation type="journal article" date="2021" name="Genome Biol. Evol.">
        <title>A High-Quality Reference Genome for a Parasitic Bivalve with Doubly Uniparental Inheritance (Bivalvia: Unionida).</title>
        <authorList>
            <person name="Smith C.H."/>
        </authorList>
    </citation>
    <scope>NUCLEOTIDE SEQUENCE</scope>
    <source>
        <strain evidence="5">CHS0354</strain>
    </source>
</reference>
<sequence>MTGIRVFVYGTLKRGQPNHFYLDETSGRTKKGICKFMVKAQTLDKYPLVVATRFNVPFLLAARGIGKNVIGEVYEVDDECFQSLDELEEYPKVYGRELINVRLLEHSGNGASCGDTIQCWCYFLYNFKPEILNLPYHEEYDDSKRPEDARYDEISAPDNSHWKEVRTDYAG</sequence>
<reference evidence="5" key="3">
    <citation type="submission" date="2023-05" db="EMBL/GenBank/DDBJ databases">
        <authorList>
            <person name="Smith C.H."/>
        </authorList>
    </citation>
    <scope>NUCLEOTIDE SEQUENCE</scope>
    <source>
        <strain evidence="5">CHS0354</strain>
        <tissue evidence="5">Mantle</tissue>
    </source>
</reference>
<dbReference type="InterPro" id="IPR013024">
    <property type="entry name" value="GGCT-like"/>
</dbReference>
<evidence type="ECO:0000313" key="6">
    <source>
        <dbReference type="Proteomes" id="UP001195483"/>
    </source>
</evidence>
<evidence type="ECO:0000256" key="2">
    <source>
        <dbReference type="PIRSR" id="PIRSR639126-1"/>
    </source>
</evidence>
<evidence type="ECO:0000256" key="3">
    <source>
        <dbReference type="RuleBase" id="RU367036"/>
    </source>
</evidence>
<dbReference type="AlphaFoldDB" id="A0AAE0T907"/>
<dbReference type="InterPro" id="IPR009288">
    <property type="entry name" value="AIG2-like_dom"/>
</dbReference>
<dbReference type="CDD" id="cd06661">
    <property type="entry name" value="GGCT_like"/>
    <property type="match status" value="1"/>
</dbReference>
<dbReference type="EMBL" id="JAEAOA010001198">
    <property type="protein sequence ID" value="KAK3605990.1"/>
    <property type="molecule type" value="Genomic_DNA"/>
</dbReference>
<dbReference type="PANTHER" id="PTHR12510">
    <property type="entry name" value="TROPONIN C-AKIN-1 PROTEIN"/>
    <property type="match status" value="1"/>
</dbReference>
<dbReference type="GO" id="GO:0061929">
    <property type="term" value="F:gamma-glutamylaminecyclotransferase activity"/>
    <property type="evidence" value="ECO:0007669"/>
    <property type="project" value="InterPro"/>
</dbReference>
<accession>A0AAE0T907</accession>
<comment type="caution">
    <text evidence="5">The sequence shown here is derived from an EMBL/GenBank/DDBJ whole genome shotgun (WGS) entry which is preliminary data.</text>
</comment>
<comment type="similarity">
    <text evidence="1 3">Belongs to the gamma-glutamylcyclotransferase family.</text>
</comment>
<proteinExistence type="inferred from homology"/>
<dbReference type="InterPro" id="IPR039126">
    <property type="entry name" value="GGACT"/>
</dbReference>
<feature type="active site" description="Proton acceptor" evidence="2">
    <location>
        <position position="88"/>
    </location>
</feature>
<dbReference type="InterPro" id="IPR036568">
    <property type="entry name" value="GGCT-like_sf"/>
</dbReference>
<reference evidence="5" key="2">
    <citation type="journal article" date="2021" name="Genome Biol. Evol.">
        <title>Developing a high-quality reference genome for a parasitic bivalve with doubly uniparental inheritance (Bivalvia: Unionida).</title>
        <authorList>
            <person name="Smith C.H."/>
        </authorList>
    </citation>
    <scope>NUCLEOTIDE SEQUENCE</scope>
    <source>
        <strain evidence="5">CHS0354</strain>
        <tissue evidence="5">Mantle</tissue>
    </source>
</reference>
<dbReference type="PANTHER" id="PTHR12510:SF4">
    <property type="entry name" value="GAMMA-GLUTAMYLAMINECYCLOTRANSFERASE"/>
    <property type="match status" value="1"/>
</dbReference>